<dbReference type="Gene3D" id="2.60.120.1440">
    <property type="match status" value="1"/>
</dbReference>
<dbReference type="AlphaFoldDB" id="A0A518BBE7"/>
<evidence type="ECO:0000313" key="6">
    <source>
        <dbReference type="EMBL" id="QDU64289.1"/>
    </source>
</evidence>
<keyword evidence="7" id="KW-1185">Reference proteome</keyword>
<dbReference type="PANTHER" id="PTHR30273:SF2">
    <property type="entry name" value="PROTEIN FECR"/>
    <property type="match status" value="1"/>
</dbReference>
<dbReference type="GO" id="GO:0016989">
    <property type="term" value="F:sigma factor antagonist activity"/>
    <property type="evidence" value="ECO:0007669"/>
    <property type="project" value="TreeGrafter"/>
</dbReference>
<dbReference type="InterPro" id="IPR013320">
    <property type="entry name" value="ConA-like_dom_sf"/>
</dbReference>
<keyword evidence="4" id="KW-0472">Membrane</keyword>
<feature type="domain" description="LamG-like jellyroll fold" evidence="5">
    <location>
        <begin position="327"/>
        <end position="495"/>
    </location>
</feature>
<feature type="transmembrane region" description="Helical" evidence="4">
    <location>
        <begin position="99"/>
        <end position="119"/>
    </location>
</feature>
<dbReference type="RefSeq" id="WP_419192952.1">
    <property type="nucleotide sequence ID" value="NZ_CP036279.1"/>
</dbReference>
<evidence type="ECO:0000256" key="2">
    <source>
        <dbReference type="ARBA" id="ARBA00023157"/>
    </source>
</evidence>
<dbReference type="InterPro" id="IPR006558">
    <property type="entry name" value="LamG-like"/>
</dbReference>
<dbReference type="SMART" id="SM00560">
    <property type="entry name" value="LamGL"/>
    <property type="match status" value="1"/>
</dbReference>
<reference evidence="6 7" key="1">
    <citation type="submission" date="2019-02" db="EMBL/GenBank/DDBJ databases">
        <title>Deep-cultivation of Planctomycetes and their phenomic and genomic characterization uncovers novel biology.</title>
        <authorList>
            <person name="Wiegand S."/>
            <person name="Jogler M."/>
            <person name="Boedeker C."/>
            <person name="Pinto D."/>
            <person name="Vollmers J."/>
            <person name="Rivas-Marin E."/>
            <person name="Kohn T."/>
            <person name="Peeters S.H."/>
            <person name="Heuer A."/>
            <person name="Rast P."/>
            <person name="Oberbeckmann S."/>
            <person name="Bunk B."/>
            <person name="Jeske O."/>
            <person name="Meyerdierks A."/>
            <person name="Storesund J.E."/>
            <person name="Kallscheuer N."/>
            <person name="Luecker S."/>
            <person name="Lage O.M."/>
            <person name="Pohl T."/>
            <person name="Merkel B.J."/>
            <person name="Hornburger P."/>
            <person name="Mueller R.-W."/>
            <person name="Bruemmer F."/>
            <person name="Labrenz M."/>
            <person name="Spormann A.M."/>
            <person name="Op den Camp H."/>
            <person name="Overmann J."/>
            <person name="Amann R."/>
            <person name="Jetten M.S.M."/>
            <person name="Mascher T."/>
            <person name="Medema M.H."/>
            <person name="Devos D.P."/>
            <person name="Kaster A.-K."/>
            <person name="Ovreas L."/>
            <person name="Rohde M."/>
            <person name="Galperin M.Y."/>
            <person name="Jogler C."/>
        </authorList>
    </citation>
    <scope>NUCLEOTIDE SEQUENCE [LARGE SCALE GENOMIC DNA]</scope>
    <source>
        <strain evidence="6 7">Pan216</strain>
    </source>
</reference>
<keyword evidence="4" id="KW-1133">Transmembrane helix</keyword>
<name>A0A518BBE7_9BACT</name>
<sequence>MSSRYRQFEHLLHLASRQCDGTIGADELQELERLVAASPPARQAYLDYVFLHADLAWTDAALEGSLAEPSAEEPCGEARLAPCPPTSTATPSRQSASTWLGQVVVACLVLAIGVGWWSLNAPLMSRRPLLAETVAQLVEAESVEWVDRRGTIRVGAKLGLGTLRVHRGTARIRFRNGTIIDLGEEAALRIESAMSVRLIHGSASADVPPEAIGFRIETPAASVIDLGTRFTAHVGDSGQTEVRVLEGKVELQERRRLPRYYLSFDNTSGPAVDHFGGLRGKIIAGARRVPGLIGRGAVHFDNSKTSEVNLGNGFNSSTTPSGFVTTTGITVEALIRPDWTGAGRTTGERFDYDEIFRVEDGEYRILLSFQNDDHEIPTRPPIAKGPSLAFGLHLDGHGYSELEIPLDGKEGRPTLADLKDGSAHHVVATYDSREGVKRLYIDGVVRQEYRVEPGTLIISGGKANAVIGNNEKRVNEAFQGVIDEFAFYDFALSPEEVARHHESVASGTNYFGRPLEELIAEARQHRRQQLTTGNSAVWEEPRP</sequence>
<gene>
    <name evidence="6" type="ORF">Pan216_51780</name>
</gene>
<keyword evidence="1" id="KW-0732">Signal</keyword>
<evidence type="ECO:0000256" key="1">
    <source>
        <dbReference type="ARBA" id="ARBA00022729"/>
    </source>
</evidence>
<dbReference type="Pfam" id="PF13385">
    <property type="entry name" value="Laminin_G_3"/>
    <property type="match status" value="1"/>
</dbReference>
<evidence type="ECO:0000259" key="5">
    <source>
        <dbReference type="SMART" id="SM00560"/>
    </source>
</evidence>
<dbReference type="Gene3D" id="2.60.120.200">
    <property type="match status" value="1"/>
</dbReference>
<evidence type="ECO:0000313" key="7">
    <source>
        <dbReference type="Proteomes" id="UP000317093"/>
    </source>
</evidence>
<dbReference type="InterPro" id="IPR012373">
    <property type="entry name" value="Ferrdict_sens_TM"/>
</dbReference>
<keyword evidence="2" id="KW-1015">Disulfide bond</keyword>
<dbReference type="EMBL" id="CP036279">
    <property type="protein sequence ID" value="QDU64289.1"/>
    <property type="molecule type" value="Genomic_DNA"/>
</dbReference>
<accession>A0A518BBE7</accession>
<evidence type="ECO:0000256" key="3">
    <source>
        <dbReference type="SAM" id="MobiDB-lite"/>
    </source>
</evidence>
<dbReference type="SUPFAM" id="SSF49899">
    <property type="entry name" value="Concanavalin A-like lectins/glucanases"/>
    <property type="match status" value="1"/>
</dbReference>
<dbReference type="InterPro" id="IPR006860">
    <property type="entry name" value="FecR"/>
</dbReference>
<protein>
    <submittedName>
        <fullName evidence="6">FecR protein</fullName>
    </submittedName>
</protein>
<organism evidence="6 7">
    <name type="scientific">Kolteria novifilia</name>
    <dbReference type="NCBI Taxonomy" id="2527975"/>
    <lineage>
        <taxon>Bacteria</taxon>
        <taxon>Pseudomonadati</taxon>
        <taxon>Planctomycetota</taxon>
        <taxon>Planctomycetia</taxon>
        <taxon>Kolteriales</taxon>
        <taxon>Kolteriaceae</taxon>
        <taxon>Kolteria</taxon>
    </lineage>
</organism>
<keyword evidence="4" id="KW-0812">Transmembrane</keyword>
<dbReference type="KEGG" id="knv:Pan216_51780"/>
<proteinExistence type="predicted"/>
<evidence type="ECO:0000256" key="4">
    <source>
        <dbReference type="SAM" id="Phobius"/>
    </source>
</evidence>
<dbReference type="PANTHER" id="PTHR30273">
    <property type="entry name" value="PERIPLASMIC SIGNAL SENSOR AND SIGMA FACTOR ACTIVATOR FECR-RELATED"/>
    <property type="match status" value="1"/>
</dbReference>
<dbReference type="Pfam" id="PF04773">
    <property type="entry name" value="FecR"/>
    <property type="match status" value="1"/>
</dbReference>
<feature type="region of interest" description="Disordered" evidence="3">
    <location>
        <begin position="73"/>
        <end position="92"/>
    </location>
</feature>
<dbReference type="Proteomes" id="UP000317093">
    <property type="component" value="Chromosome"/>
</dbReference>